<comment type="caution">
    <text evidence="2">The sequence shown here is derived from an EMBL/GenBank/DDBJ whole genome shotgun (WGS) entry which is preliminary data.</text>
</comment>
<feature type="transmembrane region" description="Helical" evidence="1">
    <location>
        <begin position="91"/>
        <end position="111"/>
    </location>
</feature>
<keyword evidence="1" id="KW-1133">Transmembrane helix</keyword>
<reference evidence="2" key="1">
    <citation type="submission" date="2020-03" db="EMBL/GenBank/DDBJ databases">
        <title>Solimonas marina sp. nov., isolated from deep seawater of the Pacific Ocean.</title>
        <authorList>
            <person name="Liu X."/>
            <person name="Lai Q."/>
            <person name="Sun F."/>
            <person name="Gai Y."/>
            <person name="Li G."/>
            <person name="Shao Z."/>
        </authorList>
    </citation>
    <scope>NUCLEOTIDE SEQUENCE</scope>
    <source>
        <strain evidence="2">C16B3</strain>
    </source>
</reference>
<evidence type="ECO:0000313" key="2">
    <source>
        <dbReference type="EMBL" id="NKF21209.1"/>
    </source>
</evidence>
<keyword evidence="1" id="KW-0812">Transmembrane</keyword>
<accession>A0A969W7A8</accession>
<dbReference type="AlphaFoldDB" id="A0A969W7A8"/>
<dbReference type="EMBL" id="JAAVXB010000001">
    <property type="protein sequence ID" value="NKF21209.1"/>
    <property type="molecule type" value="Genomic_DNA"/>
</dbReference>
<sequence>MHCFTHQDVEAVGVCKACYKGLCTQCASDLGLGLACKGEHEQFVEATNALLSRSIRISSINKHGSFVVPGFYAFLGAAFLLSGIITKTKASPFSIAMGCGFVVFAIITLVANRKAWAK</sequence>
<evidence type="ECO:0008006" key="4">
    <source>
        <dbReference type="Google" id="ProtNLM"/>
    </source>
</evidence>
<evidence type="ECO:0000256" key="1">
    <source>
        <dbReference type="SAM" id="Phobius"/>
    </source>
</evidence>
<dbReference type="RefSeq" id="WP_168146443.1">
    <property type="nucleotide sequence ID" value="NZ_JAAVXB010000001.1"/>
</dbReference>
<proteinExistence type="predicted"/>
<dbReference type="Proteomes" id="UP000653472">
    <property type="component" value="Unassembled WGS sequence"/>
</dbReference>
<gene>
    <name evidence="2" type="ORF">G7Y82_02690</name>
</gene>
<keyword evidence="3" id="KW-1185">Reference proteome</keyword>
<name>A0A969W7A8_9GAMM</name>
<keyword evidence="1" id="KW-0472">Membrane</keyword>
<protein>
    <recommendedName>
        <fullName evidence="4">B box-type domain-containing protein</fullName>
    </recommendedName>
</protein>
<evidence type="ECO:0000313" key="3">
    <source>
        <dbReference type="Proteomes" id="UP000653472"/>
    </source>
</evidence>
<feature type="transmembrane region" description="Helical" evidence="1">
    <location>
        <begin position="66"/>
        <end position="85"/>
    </location>
</feature>
<organism evidence="2 3">
    <name type="scientific">Solimonas marina</name>
    <dbReference type="NCBI Taxonomy" id="2714601"/>
    <lineage>
        <taxon>Bacteria</taxon>
        <taxon>Pseudomonadati</taxon>
        <taxon>Pseudomonadota</taxon>
        <taxon>Gammaproteobacteria</taxon>
        <taxon>Nevskiales</taxon>
        <taxon>Nevskiaceae</taxon>
        <taxon>Solimonas</taxon>
    </lineage>
</organism>